<proteinExistence type="predicted"/>
<reference evidence="1 2" key="1">
    <citation type="journal article" date="2019" name="Int. J. Syst. Evol. Microbiol.">
        <title>Photorhabdus khanii subsp. guanajuatensis subsp. nov., isolated from Heterorhabditis atacamensis, and Photorhabdus luminescens subsp. mexicana subsp. nov., isolated from Heterorhabditis mexicana entomopathogenic nematodes.</title>
        <authorList>
            <person name="Machado R.A.R."/>
            <person name="Bruno P."/>
            <person name="Arce C.C.M."/>
            <person name="Liechti N."/>
            <person name="Kohler A."/>
            <person name="Bernal J."/>
            <person name="Bruggmann R."/>
            <person name="Turlings T.C.J."/>
        </authorList>
    </citation>
    <scope>NUCLEOTIDE SEQUENCE [LARGE SCALE GENOMIC DNA]</scope>
    <source>
        <strain evidence="1 2">MEX47-22</strain>
    </source>
</reference>
<dbReference type="AlphaFoldDB" id="A0A4R4IPM5"/>
<protein>
    <submittedName>
        <fullName evidence="1">Uncharacterized protein</fullName>
    </submittedName>
</protein>
<name>A0A4R4IPM5_PHOLU</name>
<comment type="caution">
    <text evidence="1">The sequence shown here is derived from an EMBL/GenBank/DDBJ whole genome shotgun (WGS) entry which is preliminary data.</text>
</comment>
<dbReference type="Proteomes" id="UP000295550">
    <property type="component" value="Unassembled WGS sequence"/>
</dbReference>
<accession>A0A4R4IPM5</accession>
<sequence length="81" mass="9151">MICGACTNDVADQLQHVEEPVLFFFLWHCVKPDQAGNLCIGPTVPSARRMTKNHVDPVMPFSSLHGVRLQFNRSGYTTQYK</sequence>
<gene>
    <name evidence="1" type="ORF">C5468_25005</name>
</gene>
<evidence type="ECO:0000313" key="1">
    <source>
        <dbReference type="EMBL" id="TDB42534.1"/>
    </source>
</evidence>
<evidence type="ECO:0000313" key="2">
    <source>
        <dbReference type="Proteomes" id="UP000295550"/>
    </source>
</evidence>
<organism evidence="1 2">
    <name type="scientific">Photorhabdus luminescens subsp. mexicana</name>
    <dbReference type="NCBI Taxonomy" id="2100167"/>
    <lineage>
        <taxon>Bacteria</taxon>
        <taxon>Pseudomonadati</taxon>
        <taxon>Pseudomonadota</taxon>
        <taxon>Gammaproteobacteria</taxon>
        <taxon>Enterobacterales</taxon>
        <taxon>Morganellaceae</taxon>
        <taxon>Photorhabdus</taxon>
    </lineage>
</organism>
<dbReference type="EMBL" id="PUJX01000060">
    <property type="protein sequence ID" value="TDB42534.1"/>
    <property type="molecule type" value="Genomic_DNA"/>
</dbReference>